<proteinExistence type="predicted"/>
<sequence length="106" mass="11758">LPYGVCDEINDKIEPCSASIATGWAVGGDHLIEFPEQAGYPVGLNSSNKYFMVQIHYDNPQQISNRRDSTGIRYYLGNQLRQHDLGYLTFGTVSNLLGLAIPPKVE</sequence>
<dbReference type="GO" id="GO:0005507">
    <property type="term" value="F:copper ion binding"/>
    <property type="evidence" value="ECO:0007669"/>
    <property type="project" value="InterPro"/>
</dbReference>
<name>A0A820PCX7_9BILA</name>
<dbReference type="AlphaFoldDB" id="A0A820PCX7"/>
<evidence type="ECO:0000313" key="3">
    <source>
        <dbReference type="Proteomes" id="UP000663874"/>
    </source>
</evidence>
<feature type="non-terminal residue" evidence="2">
    <location>
        <position position="1"/>
    </location>
</feature>
<feature type="domain" description="Copper type II ascorbate-dependent monooxygenase N-terminal" evidence="1">
    <location>
        <begin position="6"/>
        <end position="63"/>
    </location>
</feature>
<evidence type="ECO:0000313" key="2">
    <source>
        <dbReference type="EMBL" id="CAF4402673.1"/>
    </source>
</evidence>
<dbReference type="PANTHER" id="PTHR10157:SF23">
    <property type="entry name" value="MOXD1 HOMOLOG 1"/>
    <property type="match status" value="1"/>
</dbReference>
<dbReference type="EMBL" id="CAJOBE010066393">
    <property type="protein sequence ID" value="CAF4402673.1"/>
    <property type="molecule type" value="Genomic_DNA"/>
</dbReference>
<feature type="non-terminal residue" evidence="2">
    <location>
        <position position="106"/>
    </location>
</feature>
<dbReference type="Gene3D" id="2.60.120.310">
    <property type="entry name" value="Copper type II, ascorbate-dependent monooxygenase, N-terminal domain"/>
    <property type="match status" value="1"/>
</dbReference>
<evidence type="ECO:0000259" key="1">
    <source>
        <dbReference type="Pfam" id="PF01082"/>
    </source>
</evidence>
<dbReference type="PANTHER" id="PTHR10157">
    <property type="entry name" value="DOPAMINE BETA HYDROXYLASE RELATED"/>
    <property type="match status" value="1"/>
</dbReference>
<comment type="caution">
    <text evidence="2">The sequence shown here is derived from an EMBL/GenBank/DDBJ whole genome shotgun (WGS) entry which is preliminary data.</text>
</comment>
<organism evidence="2 3">
    <name type="scientific">Rotaria sordida</name>
    <dbReference type="NCBI Taxonomy" id="392033"/>
    <lineage>
        <taxon>Eukaryota</taxon>
        <taxon>Metazoa</taxon>
        <taxon>Spiralia</taxon>
        <taxon>Gnathifera</taxon>
        <taxon>Rotifera</taxon>
        <taxon>Eurotatoria</taxon>
        <taxon>Bdelloidea</taxon>
        <taxon>Philodinida</taxon>
        <taxon>Philodinidae</taxon>
        <taxon>Rotaria</taxon>
    </lineage>
</organism>
<dbReference type="Pfam" id="PF01082">
    <property type="entry name" value="Cu2_monooxygen"/>
    <property type="match status" value="1"/>
</dbReference>
<dbReference type="InterPro" id="IPR036939">
    <property type="entry name" value="Cu2_ascorb_mOase_N_sf"/>
</dbReference>
<dbReference type="InterPro" id="IPR008977">
    <property type="entry name" value="PHM/PNGase_F_dom_sf"/>
</dbReference>
<accession>A0A820PCX7</accession>
<dbReference type="Proteomes" id="UP000663874">
    <property type="component" value="Unassembled WGS sequence"/>
</dbReference>
<protein>
    <recommendedName>
        <fullName evidence="1">Copper type II ascorbate-dependent monooxygenase N-terminal domain-containing protein</fullName>
    </recommendedName>
</protein>
<reference evidence="2" key="1">
    <citation type="submission" date="2021-02" db="EMBL/GenBank/DDBJ databases">
        <authorList>
            <person name="Nowell W R."/>
        </authorList>
    </citation>
    <scope>NUCLEOTIDE SEQUENCE</scope>
</reference>
<dbReference type="InterPro" id="IPR000323">
    <property type="entry name" value="Cu2_ascorb_mOase_N"/>
</dbReference>
<gene>
    <name evidence="2" type="ORF">FNK824_LOCUS44009</name>
</gene>
<dbReference type="InterPro" id="IPR000945">
    <property type="entry name" value="DBH-like"/>
</dbReference>
<dbReference type="SUPFAM" id="SSF49742">
    <property type="entry name" value="PHM/PNGase F"/>
    <property type="match status" value="1"/>
</dbReference>
<dbReference type="GO" id="GO:0004500">
    <property type="term" value="F:dopamine beta-monooxygenase activity"/>
    <property type="evidence" value="ECO:0007669"/>
    <property type="project" value="InterPro"/>
</dbReference>